<evidence type="ECO:0000256" key="2">
    <source>
        <dbReference type="ARBA" id="ARBA00006676"/>
    </source>
</evidence>
<dbReference type="InterPro" id="IPR001365">
    <property type="entry name" value="A_deaminase_dom"/>
</dbReference>
<dbReference type="PANTHER" id="PTHR11409:SF42">
    <property type="entry name" value="ADENOSINE DEAMINASE-LIKE PROTEIN"/>
    <property type="match status" value="1"/>
</dbReference>
<dbReference type="PANTHER" id="PTHR11409">
    <property type="entry name" value="ADENOSINE DEAMINASE"/>
    <property type="match status" value="1"/>
</dbReference>
<gene>
    <name evidence="9" type="ORF">Cfor_01345</name>
</gene>
<dbReference type="Pfam" id="PF00962">
    <property type="entry name" value="A_deaminase"/>
    <property type="match status" value="1"/>
</dbReference>
<comment type="catalytic activity">
    <reaction evidence="7">
        <text>N(6)-methyl-AMP + H2O + H(+) = IMP + methylamine</text>
        <dbReference type="Rhea" id="RHEA:16001"/>
        <dbReference type="ChEBI" id="CHEBI:15377"/>
        <dbReference type="ChEBI" id="CHEBI:15378"/>
        <dbReference type="ChEBI" id="CHEBI:58053"/>
        <dbReference type="ChEBI" id="CHEBI:59338"/>
        <dbReference type="ChEBI" id="CHEBI:144842"/>
    </reaction>
    <physiologicalReaction direction="left-to-right" evidence="7">
        <dbReference type="Rhea" id="RHEA:16002"/>
    </physiologicalReaction>
</comment>
<dbReference type="AlphaFoldDB" id="A0A6L2PS57"/>
<keyword evidence="6" id="KW-0546">Nucleotide metabolism</keyword>
<evidence type="ECO:0000313" key="9">
    <source>
        <dbReference type="EMBL" id="GFG35286.1"/>
    </source>
</evidence>
<keyword evidence="10" id="KW-1185">Reference proteome</keyword>
<sequence length="379" mass="42196">MILTKYRTCISGDDSLLHMEHAANCNTAFTSSNTRHTTTFRAELHAHLNGSLSTKTLRELHGLQISHSDSGDATWNIWEAVIEHGQKRTLEECFQVFGIAHSLTTTPTAVYKAAQDVIKEFADDGVVYLELRSTPREVPGIMSKAQYIQAIVDAIQDVADGRILVKLIVSLDRQQGKGPASETLDVILAAHYQNPKIIVGVDLSGNPLKGLVTDYLPILACARNAGLKISIHCAEIPNPDEAEKILDFRPDRVGHCTCIHPLHGGSQELWNKLLKSYIPVELCLTSNVKCGTVESYKKHHFIHLFTARHPIVLATDDKGVFATSLSEEYMVTADSYNLSREQLWQMALSSTDYLFASEEEKNNLKQMFLQIKQLSDVNK</sequence>
<dbReference type="InterPro" id="IPR032466">
    <property type="entry name" value="Metal_Hydrolase"/>
</dbReference>
<dbReference type="InParanoid" id="A0A6L2PS57"/>
<accession>A0A6L2PS57</accession>
<dbReference type="GO" id="GO:0004000">
    <property type="term" value="F:adenosine deaminase activity"/>
    <property type="evidence" value="ECO:0007669"/>
    <property type="project" value="TreeGrafter"/>
</dbReference>
<reference evidence="10" key="1">
    <citation type="submission" date="2020-01" db="EMBL/GenBank/DDBJ databases">
        <title>Draft genome sequence of the Termite Coptotermes fromosanus.</title>
        <authorList>
            <person name="Itakura S."/>
            <person name="Yosikawa Y."/>
            <person name="Umezawa K."/>
        </authorList>
    </citation>
    <scope>NUCLEOTIDE SEQUENCE [LARGE SCALE GENOMIC DNA]</scope>
</reference>
<evidence type="ECO:0000259" key="8">
    <source>
        <dbReference type="Pfam" id="PF00962"/>
    </source>
</evidence>
<dbReference type="GO" id="GO:0006154">
    <property type="term" value="P:adenosine catabolic process"/>
    <property type="evidence" value="ECO:0007669"/>
    <property type="project" value="TreeGrafter"/>
</dbReference>
<evidence type="ECO:0000256" key="3">
    <source>
        <dbReference type="ARBA" id="ARBA00022723"/>
    </source>
</evidence>
<dbReference type="SUPFAM" id="SSF51556">
    <property type="entry name" value="Metallo-dependent hydrolases"/>
    <property type="match status" value="1"/>
</dbReference>
<dbReference type="EMBL" id="BLKM01012032">
    <property type="protein sequence ID" value="GFG35286.1"/>
    <property type="molecule type" value="Genomic_DNA"/>
</dbReference>
<dbReference type="GO" id="GO:0009117">
    <property type="term" value="P:nucleotide metabolic process"/>
    <property type="evidence" value="ECO:0007669"/>
    <property type="project" value="UniProtKB-KW"/>
</dbReference>
<comment type="cofactor">
    <cofactor evidence="1">
        <name>Zn(2+)</name>
        <dbReference type="ChEBI" id="CHEBI:29105"/>
    </cofactor>
</comment>
<dbReference type="GO" id="GO:0046103">
    <property type="term" value="P:inosine biosynthetic process"/>
    <property type="evidence" value="ECO:0007669"/>
    <property type="project" value="TreeGrafter"/>
</dbReference>
<comment type="caution">
    <text evidence="9">The sequence shown here is derived from an EMBL/GenBank/DDBJ whole genome shotgun (WGS) entry which is preliminary data.</text>
</comment>
<dbReference type="FunCoup" id="A0A6L2PS57">
    <property type="interactions" value="1075"/>
</dbReference>
<keyword evidence="3" id="KW-0479">Metal-binding</keyword>
<organism evidence="9 10">
    <name type="scientific">Coptotermes formosanus</name>
    <name type="common">Formosan subterranean termite</name>
    <dbReference type="NCBI Taxonomy" id="36987"/>
    <lineage>
        <taxon>Eukaryota</taxon>
        <taxon>Metazoa</taxon>
        <taxon>Ecdysozoa</taxon>
        <taxon>Arthropoda</taxon>
        <taxon>Hexapoda</taxon>
        <taxon>Insecta</taxon>
        <taxon>Pterygota</taxon>
        <taxon>Neoptera</taxon>
        <taxon>Polyneoptera</taxon>
        <taxon>Dictyoptera</taxon>
        <taxon>Blattodea</taxon>
        <taxon>Blattoidea</taxon>
        <taxon>Termitoidae</taxon>
        <taxon>Rhinotermitidae</taxon>
        <taxon>Coptotermes</taxon>
    </lineage>
</organism>
<feature type="domain" description="Adenosine deaminase" evidence="8">
    <location>
        <begin position="41"/>
        <end position="365"/>
    </location>
</feature>
<proteinExistence type="inferred from homology"/>
<dbReference type="OrthoDB" id="272271at2759"/>
<dbReference type="InterPro" id="IPR006330">
    <property type="entry name" value="Ado/ade_deaminase"/>
</dbReference>
<evidence type="ECO:0000256" key="7">
    <source>
        <dbReference type="ARBA" id="ARBA00048787"/>
    </source>
</evidence>
<evidence type="ECO:0000256" key="4">
    <source>
        <dbReference type="ARBA" id="ARBA00022801"/>
    </source>
</evidence>
<name>A0A6L2PS57_COPFO</name>
<evidence type="ECO:0000313" key="10">
    <source>
        <dbReference type="Proteomes" id="UP000502823"/>
    </source>
</evidence>
<dbReference type="GO" id="GO:0046872">
    <property type="term" value="F:metal ion binding"/>
    <property type="evidence" value="ECO:0007669"/>
    <property type="project" value="UniProtKB-KW"/>
</dbReference>
<evidence type="ECO:0000256" key="6">
    <source>
        <dbReference type="ARBA" id="ARBA00023080"/>
    </source>
</evidence>
<dbReference type="Proteomes" id="UP000502823">
    <property type="component" value="Unassembled WGS sequence"/>
</dbReference>
<keyword evidence="4" id="KW-0378">Hydrolase</keyword>
<dbReference type="Gene3D" id="3.20.20.140">
    <property type="entry name" value="Metal-dependent hydrolases"/>
    <property type="match status" value="1"/>
</dbReference>
<comment type="similarity">
    <text evidence="2">Belongs to the metallo-dependent hydrolases superfamily. Adenosine and AMP deaminases family.</text>
</comment>
<protein>
    <recommendedName>
        <fullName evidence="8">Adenosine deaminase domain-containing protein</fullName>
    </recommendedName>
</protein>
<evidence type="ECO:0000256" key="5">
    <source>
        <dbReference type="ARBA" id="ARBA00022833"/>
    </source>
</evidence>
<evidence type="ECO:0000256" key="1">
    <source>
        <dbReference type="ARBA" id="ARBA00001947"/>
    </source>
</evidence>
<dbReference type="CDD" id="cd00443">
    <property type="entry name" value="ADA_AMPD"/>
    <property type="match status" value="1"/>
</dbReference>
<keyword evidence="5" id="KW-0862">Zinc</keyword>